<gene>
    <name evidence="2" type="ORF">GCM10023349_07300</name>
</gene>
<proteinExistence type="predicted"/>
<dbReference type="EMBL" id="BAABKM010000002">
    <property type="protein sequence ID" value="GAA4694693.1"/>
    <property type="molecule type" value="Genomic_DNA"/>
</dbReference>
<feature type="transmembrane region" description="Helical" evidence="1">
    <location>
        <begin position="20"/>
        <end position="41"/>
    </location>
</feature>
<name>A0ABP8WU83_9ACTN</name>
<comment type="caution">
    <text evidence="2">The sequence shown here is derived from an EMBL/GenBank/DDBJ whole genome shotgun (WGS) entry which is preliminary data.</text>
</comment>
<dbReference type="Proteomes" id="UP001499974">
    <property type="component" value="Unassembled WGS sequence"/>
</dbReference>
<reference evidence="3" key="1">
    <citation type="journal article" date="2019" name="Int. J. Syst. Evol. Microbiol.">
        <title>The Global Catalogue of Microorganisms (GCM) 10K type strain sequencing project: providing services to taxonomists for standard genome sequencing and annotation.</title>
        <authorList>
            <consortium name="The Broad Institute Genomics Platform"/>
            <consortium name="The Broad Institute Genome Sequencing Center for Infectious Disease"/>
            <person name="Wu L."/>
            <person name="Ma J."/>
        </authorList>
    </citation>
    <scope>NUCLEOTIDE SEQUENCE [LARGE SCALE GENOMIC DNA]</scope>
    <source>
        <strain evidence="3">JCM 18531</strain>
    </source>
</reference>
<evidence type="ECO:0000256" key="1">
    <source>
        <dbReference type="SAM" id="Phobius"/>
    </source>
</evidence>
<accession>A0ABP8WU83</accession>
<protein>
    <submittedName>
        <fullName evidence="2">Uncharacterized protein</fullName>
    </submittedName>
</protein>
<organism evidence="2 3">
    <name type="scientific">Nocardioides conyzicola</name>
    <dbReference type="NCBI Taxonomy" id="1651781"/>
    <lineage>
        <taxon>Bacteria</taxon>
        <taxon>Bacillati</taxon>
        <taxon>Actinomycetota</taxon>
        <taxon>Actinomycetes</taxon>
        <taxon>Propionibacteriales</taxon>
        <taxon>Nocardioidaceae</taxon>
        <taxon>Nocardioides</taxon>
    </lineage>
</organism>
<keyword evidence="1" id="KW-1133">Transmembrane helix</keyword>
<keyword evidence="1" id="KW-0812">Transmembrane</keyword>
<keyword evidence="3" id="KW-1185">Reference proteome</keyword>
<dbReference type="RefSeq" id="WP_345519373.1">
    <property type="nucleotide sequence ID" value="NZ_BAABKM010000002.1"/>
</dbReference>
<sequence>MNALLTVLHTENPNVPNHWLIGGITLAILLALLLALLAFGAGREHS</sequence>
<evidence type="ECO:0000313" key="3">
    <source>
        <dbReference type="Proteomes" id="UP001499974"/>
    </source>
</evidence>
<evidence type="ECO:0000313" key="2">
    <source>
        <dbReference type="EMBL" id="GAA4694693.1"/>
    </source>
</evidence>
<keyword evidence="1" id="KW-0472">Membrane</keyword>